<reference evidence="1" key="1">
    <citation type="submission" date="2022-11" db="EMBL/GenBank/DDBJ databases">
        <title>Minimal conservation of predation-associated metabolite biosynthetic gene clusters underscores biosynthetic potential of Myxococcota including descriptions for ten novel species: Archangium lansinium sp. nov., Myxococcus landrumus sp. nov., Nannocystis bai.</title>
        <authorList>
            <person name="Ahearne A."/>
            <person name="Stevens C."/>
            <person name="Phillips K."/>
        </authorList>
    </citation>
    <scope>NUCLEOTIDE SEQUENCE</scope>
    <source>
        <strain evidence="1">Na p29</strain>
    </source>
</reference>
<gene>
    <name evidence="1" type="ORF">OV079_01655</name>
</gene>
<keyword evidence="2" id="KW-1185">Reference proteome</keyword>
<evidence type="ECO:0000313" key="1">
    <source>
        <dbReference type="EMBL" id="MCY1004294.1"/>
    </source>
</evidence>
<dbReference type="AlphaFoldDB" id="A0A9X3EHQ4"/>
<organism evidence="1 2">
    <name type="scientific">Nannocystis pusilla</name>
    <dbReference type="NCBI Taxonomy" id="889268"/>
    <lineage>
        <taxon>Bacteria</taxon>
        <taxon>Pseudomonadati</taxon>
        <taxon>Myxococcota</taxon>
        <taxon>Polyangia</taxon>
        <taxon>Nannocystales</taxon>
        <taxon>Nannocystaceae</taxon>
        <taxon>Nannocystis</taxon>
    </lineage>
</organism>
<dbReference type="RefSeq" id="WP_267765838.1">
    <property type="nucleotide sequence ID" value="NZ_JAPNKE010000002.1"/>
</dbReference>
<protein>
    <submittedName>
        <fullName evidence="1">Uncharacterized protein</fullName>
    </submittedName>
</protein>
<comment type="caution">
    <text evidence="1">The sequence shown here is derived from an EMBL/GenBank/DDBJ whole genome shotgun (WGS) entry which is preliminary data.</text>
</comment>
<dbReference type="EMBL" id="JAPNKE010000002">
    <property type="protein sequence ID" value="MCY1004294.1"/>
    <property type="molecule type" value="Genomic_DNA"/>
</dbReference>
<name>A0A9X3EHQ4_9BACT</name>
<evidence type="ECO:0000313" key="2">
    <source>
        <dbReference type="Proteomes" id="UP001150924"/>
    </source>
</evidence>
<proteinExistence type="predicted"/>
<sequence length="44" mass="4932">MLLREVTQRLKPGTPLVVDCRAGRDRALWDGLASRSPSPRTEPE</sequence>
<accession>A0A9X3EHQ4</accession>
<dbReference type="Proteomes" id="UP001150924">
    <property type="component" value="Unassembled WGS sequence"/>
</dbReference>